<organism evidence="1">
    <name type="scientific">uncultured Caudovirales phage</name>
    <dbReference type="NCBI Taxonomy" id="2100421"/>
    <lineage>
        <taxon>Viruses</taxon>
        <taxon>Duplodnaviria</taxon>
        <taxon>Heunggongvirae</taxon>
        <taxon>Uroviricota</taxon>
        <taxon>Caudoviricetes</taxon>
        <taxon>Peduoviridae</taxon>
        <taxon>Maltschvirus</taxon>
        <taxon>Maltschvirus maltsch</taxon>
    </lineage>
</organism>
<name>A0A6J5KYD4_9CAUD</name>
<evidence type="ECO:0000313" key="1">
    <source>
        <dbReference type="EMBL" id="CAB4126255.1"/>
    </source>
</evidence>
<gene>
    <name evidence="2" type="ORF">UFOVP153_58</name>
    <name evidence="1" type="ORF">UFOVP69_65</name>
</gene>
<dbReference type="EMBL" id="LR796194">
    <property type="protein sequence ID" value="CAB4126255.1"/>
    <property type="molecule type" value="Genomic_DNA"/>
</dbReference>
<dbReference type="EMBL" id="LR798204">
    <property type="protein sequence ID" value="CAB5171069.1"/>
    <property type="molecule type" value="Genomic_DNA"/>
</dbReference>
<accession>A0A6J5KYD4</accession>
<reference evidence="1" key="1">
    <citation type="submission" date="2020-04" db="EMBL/GenBank/DDBJ databases">
        <authorList>
            <person name="Chiriac C."/>
            <person name="Salcher M."/>
            <person name="Ghai R."/>
            <person name="Kavagutti S V."/>
        </authorList>
    </citation>
    <scope>NUCLEOTIDE SEQUENCE</scope>
</reference>
<sequence>MSDRGIITAIQKIAGTFQEDKVRLLVGTVESIQGNTCTCLINDQSSLGGINLQAGVCDGVLSIPSIGSTVVIMLSTQINPFVVLYSDIDKAYIQVGIASIEMLPDGSITLNDGTDGGLVKGDPLVEKLNNLENKVNELITTFNAHTHNVISIGSPTATAIPTISGELTPTKATDIESESIRYGK</sequence>
<proteinExistence type="predicted"/>
<protein>
    <submittedName>
        <fullName evidence="1">Uncharacterized protein</fullName>
    </submittedName>
</protein>
<evidence type="ECO:0000313" key="2">
    <source>
        <dbReference type="EMBL" id="CAB5171069.1"/>
    </source>
</evidence>